<comment type="caution">
    <text evidence="2">The sequence shown here is derived from an EMBL/GenBank/DDBJ whole genome shotgun (WGS) entry which is preliminary data.</text>
</comment>
<feature type="transmembrane region" description="Helical" evidence="1">
    <location>
        <begin position="12"/>
        <end position="32"/>
    </location>
</feature>
<feature type="transmembrane region" description="Helical" evidence="1">
    <location>
        <begin position="101"/>
        <end position="120"/>
    </location>
</feature>
<name>A0A2M9EYN1_9BACL</name>
<feature type="transmembrane region" description="Helical" evidence="1">
    <location>
        <begin position="132"/>
        <end position="153"/>
    </location>
</feature>
<evidence type="ECO:0000313" key="3">
    <source>
        <dbReference type="Proteomes" id="UP000228680"/>
    </source>
</evidence>
<proteinExistence type="predicted"/>
<feature type="transmembrane region" description="Helical" evidence="1">
    <location>
        <begin position="173"/>
        <end position="190"/>
    </location>
</feature>
<protein>
    <recommendedName>
        <fullName evidence="4">Carotenoid biosynthesis protein</fullName>
    </recommendedName>
</protein>
<keyword evidence="1" id="KW-0472">Membrane</keyword>
<evidence type="ECO:0000313" key="2">
    <source>
        <dbReference type="EMBL" id="PJK16313.1"/>
    </source>
</evidence>
<dbReference type="PANTHER" id="PTHR39419">
    <property type="entry name" value="SLL0814 PROTEIN"/>
    <property type="match status" value="1"/>
</dbReference>
<dbReference type="Proteomes" id="UP000228680">
    <property type="component" value="Unassembled WGS sequence"/>
</dbReference>
<accession>A0A2M9EYN1</accession>
<evidence type="ECO:0008006" key="4">
    <source>
        <dbReference type="Google" id="ProtNLM"/>
    </source>
</evidence>
<dbReference type="Pfam" id="PF04240">
    <property type="entry name" value="Caroten_synth"/>
    <property type="match status" value="1"/>
</dbReference>
<organism evidence="2 3">
    <name type="scientific">Chryseomicrobium excrementi</name>
    <dbReference type="NCBI Taxonomy" id="2041346"/>
    <lineage>
        <taxon>Bacteria</taxon>
        <taxon>Bacillati</taxon>
        <taxon>Bacillota</taxon>
        <taxon>Bacilli</taxon>
        <taxon>Bacillales</taxon>
        <taxon>Caryophanaceae</taxon>
        <taxon>Chryseomicrobium</taxon>
    </lineage>
</organism>
<feature type="transmembrane region" description="Helical" evidence="1">
    <location>
        <begin position="211"/>
        <end position="244"/>
    </location>
</feature>
<dbReference type="AlphaFoldDB" id="A0A2M9EYN1"/>
<keyword evidence="3" id="KW-1185">Reference proteome</keyword>
<feature type="transmembrane region" description="Helical" evidence="1">
    <location>
        <begin position="38"/>
        <end position="55"/>
    </location>
</feature>
<gene>
    <name evidence="2" type="ORF">CQS04_10440</name>
</gene>
<dbReference type="RefSeq" id="WP_100354085.1">
    <property type="nucleotide sequence ID" value="NZ_PCGR01000003.1"/>
</dbReference>
<reference evidence="2 3" key="1">
    <citation type="submission" date="2017-10" db="EMBL/GenBank/DDBJ databases">
        <title>Draft genome of Chryseomicrobium casticus sp. nov.</title>
        <authorList>
            <person name="Chakraborty R."/>
            <person name="Saha T."/>
        </authorList>
    </citation>
    <scope>NUCLEOTIDE SEQUENCE [LARGE SCALE GENOMIC DNA]</scope>
    <source>
        <strain evidence="2 3">ET03</strain>
    </source>
</reference>
<dbReference type="InterPro" id="IPR007354">
    <property type="entry name" value="CruF-like"/>
</dbReference>
<sequence length="256" mass="29424">MEKWKDRTYQLFLFWFAVGVILVGFDLLPTWLEWANTVFLVLAGVMGIFYFFALFSPAKATLTVLVIYVFSSFIEYLGSAYGILFGEYDYTERFGAKLFDIPFTIGFAWLLVMATTHAVAMRITKVPGIGMVIIGSLAAVVMDLIIDPVAFKANEYWIWFEGGLYYDIPWTNFMGWFVVASILHAFIWVLQKEVVPDKTFPKWELRTYRLYGMMIFMFVVTAASAGLWLAICITTLLTGILYGIAEWRRRHDQSQA</sequence>
<dbReference type="OrthoDB" id="9811293at2"/>
<dbReference type="EMBL" id="PCGR01000003">
    <property type="protein sequence ID" value="PJK16313.1"/>
    <property type="molecule type" value="Genomic_DNA"/>
</dbReference>
<keyword evidence="1" id="KW-0812">Transmembrane</keyword>
<keyword evidence="1" id="KW-1133">Transmembrane helix</keyword>
<feature type="transmembrane region" description="Helical" evidence="1">
    <location>
        <begin position="62"/>
        <end position="81"/>
    </location>
</feature>
<dbReference type="PANTHER" id="PTHR39419:SF1">
    <property type="entry name" value="SLL0814 PROTEIN"/>
    <property type="match status" value="1"/>
</dbReference>
<evidence type="ECO:0000256" key="1">
    <source>
        <dbReference type="SAM" id="Phobius"/>
    </source>
</evidence>